<feature type="transmembrane region" description="Helical" evidence="10">
    <location>
        <begin position="482"/>
        <end position="499"/>
    </location>
</feature>
<evidence type="ECO:0000256" key="7">
    <source>
        <dbReference type="ARBA" id="ARBA00022989"/>
    </source>
</evidence>
<comment type="similarity">
    <text evidence="2">Belongs to the SYG1 (TC 2.A.94) family.</text>
</comment>
<evidence type="ECO:0000256" key="9">
    <source>
        <dbReference type="ARBA" id="ARBA00043939"/>
    </source>
</evidence>
<dbReference type="PANTHER" id="PTHR10783:SF99">
    <property type="entry name" value="PHOSPHATE TRANSPORTER PHO1 HOMOLOG 4"/>
    <property type="match status" value="1"/>
</dbReference>
<feature type="domain" description="EXS" evidence="11">
    <location>
        <begin position="541"/>
        <end position="735"/>
    </location>
</feature>
<dbReference type="GO" id="GO:0016036">
    <property type="term" value="P:cellular response to phosphate starvation"/>
    <property type="evidence" value="ECO:0007669"/>
    <property type="project" value="TreeGrafter"/>
</dbReference>
<dbReference type="InterPro" id="IPR004331">
    <property type="entry name" value="SPX_dom"/>
</dbReference>
<dbReference type="PANTHER" id="PTHR10783">
    <property type="entry name" value="XENOTROPIC AND POLYTROPIC RETROVIRUS RECEPTOR 1-RELATED"/>
    <property type="match status" value="1"/>
</dbReference>
<feature type="transmembrane region" description="Helical" evidence="10">
    <location>
        <begin position="609"/>
        <end position="631"/>
    </location>
</feature>
<sequence length="735" mass="85655">MRFGKEFMSQMVPEWQEAYIDYAYLKTILQDIQSSRKNSDSNVQNKPSFTRNLTRRYNRDLTVSENHDIVVNTVTRELETIYETAFLKAGEAGGDSEVAFFRTLDREFNKVNSFYRFKVEKARNEALALSKQMDALIAFRVRVMEKNPSLSDSVLVDVDALAYEIGSSSKSREHRVVALGDLMRNEAANESILERIRLNKTRENPLSAIKTILKVHKQEEIKFTKENLKKVEEGLQVAFIEFYQKLGHLKNYSFLNTSAVSKIMKKYDKIAARNAAKMYMEMVDCSYLTSSDEVQQLMQRVESTLIEHFCNSNRSKGMKLLRPKVKKERHRITFSTGFFFGCAISLIVALVLIIHARNILGTPGQRTYMETMFPLYRFFGFVVLHTIMYAANIYFWRRYRVNYSFIFGLKKGTELGYRHVLLLSFGLGTVSLCAVLLNLDMEMDSQTKDYSTFTELIPLFLLGLVIAITLCPFNILYRSSRFFFLAVLFRCIAAPFYTVNLPDFFLADQLTSQVQALRSIEFYICYYGFGDFKHRRKNTCRSNNVFTTFYFIVAVIPYWLRFLQCIRRIIEEKDMNHGYNAIKYLLTIVAACLRTAYTLNRGTTWNITAWVFSGVATLYATYWDIVVDWGLLQRGCKNVFLRDKLLVPHKIVYYAAMVLNVLLRLVWLQTVLDLKFASLHRETLVALLACLEIIRRGIWNFFRLENEHLNNVGKFRAFKSVPLPFNYHEDRNQDN</sequence>
<evidence type="ECO:0000259" key="11">
    <source>
        <dbReference type="PROSITE" id="PS51380"/>
    </source>
</evidence>
<feature type="transmembrane region" description="Helical" evidence="10">
    <location>
        <begin position="417"/>
        <end position="437"/>
    </location>
</feature>
<dbReference type="GO" id="GO:0000822">
    <property type="term" value="F:inositol hexakisphosphate binding"/>
    <property type="evidence" value="ECO:0007669"/>
    <property type="project" value="TreeGrafter"/>
</dbReference>
<comment type="subcellular location">
    <subcellularLocation>
        <location evidence="1">Cell membrane</location>
        <topology evidence="1">Multi-pass membrane protein</topology>
    </subcellularLocation>
</comment>
<organism evidence="13">
    <name type="scientific">Noccaea caerulescens</name>
    <name type="common">Alpine penny-cress</name>
    <name type="synonym">Thlaspi caerulescens</name>
    <dbReference type="NCBI Taxonomy" id="107243"/>
    <lineage>
        <taxon>Eukaryota</taxon>
        <taxon>Viridiplantae</taxon>
        <taxon>Streptophyta</taxon>
        <taxon>Embryophyta</taxon>
        <taxon>Tracheophyta</taxon>
        <taxon>Spermatophyta</taxon>
        <taxon>Magnoliopsida</taxon>
        <taxon>eudicotyledons</taxon>
        <taxon>Gunneridae</taxon>
        <taxon>Pentapetalae</taxon>
        <taxon>rosids</taxon>
        <taxon>malvids</taxon>
        <taxon>Brassicales</taxon>
        <taxon>Brassicaceae</taxon>
        <taxon>Coluteocarpeae</taxon>
        <taxon>Noccaea</taxon>
    </lineage>
</organism>
<evidence type="ECO:0000256" key="5">
    <source>
        <dbReference type="ARBA" id="ARBA00022592"/>
    </source>
</evidence>
<dbReference type="InterPro" id="IPR034092">
    <property type="entry name" value="PHO1_SPX"/>
</dbReference>
<keyword evidence="5" id="KW-0592">Phosphate transport</keyword>
<dbReference type="EMBL" id="GEVK01000605">
    <property type="protein sequence ID" value="JAU52227.1"/>
    <property type="molecule type" value="Transcribed_RNA"/>
</dbReference>
<proteinExistence type="inferred from homology"/>
<feature type="transmembrane region" description="Helical" evidence="10">
    <location>
        <begin position="375"/>
        <end position="396"/>
    </location>
</feature>
<comment type="function">
    <text evidence="9">May transport inorganic phosphate (Pi).</text>
</comment>
<gene>
    <name evidence="13" type="ORF">LC_TR2945_c1_g1_i1_g.11703</name>
</gene>
<evidence type="ECO:0000256" key="6">
    <source>
        <dbReference type="ARBA" id="ARBA00022692"/>
    </source>
</evidence>
<keyword evidence="8 10" id="KW-0472">Membrane</keyword>
<dbReference type="InterPro" id="IPR004342">
    <property type="entry name" value="EXS_C"/>
</dbReference>
<dbReference type="CDD" id="cd14476">
    <property type="entry name" value="SPX_PHO1_like"/>
    <property type="match status" value="1"/>
</dbReference>
<dbReference type="GO" id="GO:0005802">
    <property type="term" value="C:trans-Golgi network"/>
    <property type="evidence" value="ECO:0007669"/>
    <property type="project" value="TreeGrafter"/>
</dbReference>
<dbReference type="AlphaFoldDB" id="A0A1J3G7K0"/>
<protein>
    <submittedName>
        <fullName evidence="13">Phosphate transporter PHO1-like protein 4</fullName>
    </submittedName>
</protein>
<feature type="transmembrane region" description="Helical" evidence="10">
    <location>
        <begin position="457"/>
        <end position="475"/>
    </location>
</feature>
<name>A0A1J3G7K0_NOCCA</name>
<feature type="domain" description="SPX" evidence="12">
    <location>
        <begin position="1"/>
        <end position="281"/>
    </location>
</feature>
<evidence type="ECO:0000256" key="8">
    <source>
        <dbReference type="ARBA" id="ARBA00023136"/>
    </source>
</evidence>
<evidence type="ECO:0000259" key="12">
    <source>
        <dbReference type="PROSITE" id="PS51382"/>
    </source>
</evidence>
<dbReference type="Pfam" id="PF03124">
    <property type="entry name" value="EXS"/>
    <property type="match status" value="1"/>
</dbReference>
<evidence type="ECO:0000256" key="3">
    <source>
        <dbReference type="ARBA" id="ARBA00022448"/>
    </source>
</evidence>
<feature type="transmembrane region" description="Helical" evidence="10">
    <location>
        <begin position="542"/>
        <end position="560"/>
    </location>
</feature>
<dbReference type="PROSITE" id="PS51382">
    <property type="entry name" value="SPX"/>
    <property type="match status" value="1"/>
</dbReference>
<reference evidence="13" key="1">
    <citation type="submission" date="2016-07" db="EMBL/GenBank/DDBJ databases">
        <title>De novo transcriptome assembly of four accessions of the metal hyperaccumulator plant Noccaea caerulescens.</title>
        <authorList>
            <person name="Blande D."/>
            <person name="Halimaa P."/>
            <person name="Tervahauta A.I."/>
            <person name="Aarts M.G."/>
            <person name="Karenlampi S.O."/>
        </authorList>
    </citation>
    <scope>NUCLEOTIDE SEQUENCE</scope>
</reference>
<keyword evidence="3" id="KW-0813">Transport</keyword>
<feature type="transmembrane region" description="Helical" evidence="10">
    <location>
        <begin position="332"/>
        <end position="355"/>
    </location>
</feature>
<evidence type="ECO:0000256" key="4">
    <source>
        <dbReference type="ARBA" id="ARBA00022475"/>
    </source>
</evidence>
<dbReference type="GO" id="GO:0006817">
    <property type="term" value="P:phosphate ion transport"/>
    <property type="evidence" value="ECO:0007669"/>
    <property type="project" value="UniProtKB-KW"/>
</dbReference>
<evidence type="ECO:0000256" key="2">
    <source>
        <dbReference type="ARBA" id="ARBA00009665"/>
    </source>
</evidence>
<keyword evidence="4" id="KW-1003">Cell membrane</keyword>
<evidence type="ECO:0000256" key="10">
    <source>
        <dbReference type="SAM" id="Phobius"/>
    </source>
</evidence>
<keyword evidence="6 10" id="KW-0812">Transmembrane</keyword>
<accession>A0A1J3G7K0</accession>
<feature type="transmembrane region" description="Helical" evidence="10">
    <location>
        <begin position="651"/>
        <end position="672"/>
    </location>
</feature>
<keyword evidence="7 10" id="KW-1133">Transmembrane helix</keyword>
<evidence type="ECO:0000313" key="13">
    <source>
        <dbReference type="EMBL" id="JAU52227.1"/>
    </source>
</evidence>
<dbReference type="Pfam" id="PF03105">
    <property type="entry name" value="SPX"/>
    <property type="match status" value="1"/>
</dbReference>
<evidence type="ECO:0000256" key="1">
    <source>
        <dbReference type="ARBA" id="ARBA00004651"/>
    </source>
</evidence>
<dbReference type="GO" id="GO:0005886">
    <property type="term" value="C:plasma membrane"/>
    <property type="evidence" value="ECO:0007669"/>
    <property type="project" value="UniProtKB-SubCell"/>
</dbReference>
<dbReference type="PROSITE" id="PS51380">
    <property type="entry name" value="EXS"/>
    <property type="match status" value="1"/>
</dbReference>